<protein>
    <submittedName>
        <fullName evidence="3">ROK family transcriptional regulator</fullName>
    </submittedName>
</protein>
<evidence type="ECO:0000313" key="3">
    <source>
        <dbReference type="EMBL" id="QNE36163.1"/>
    </source>
</evidence>
<dbReference type="PANTHER" id="PTHR18964">
    <property type="entry name" value="ROK (REPRESSOR, ORF, KINASE) FAMILY"/>
    <property type="match status" value="1"/>
</dbReference>
<sequence>MTATQGLPPRGARNPGSQGALRHLNQERLVEFLLANGPSTQAELARGTGLSTATVSNIVRDMAAKGVVATSPVTSSGRRALLVQLTDTGDIAVGVDFGRRHVRIVLSTLGYEVIAEEEMALPLGYDVADAVLKAAALLDRMLVAGTHDRQSVLAVGIGIPGPIDRRTGTVLQGAILPEWVGVRLRDLEDAFRFPVVVDNDANLGALAEVTWGANRGVRNLIFVKIGTGIGAGLILNGLPYYGFLGITGELGHTPVAEQGVICRCGNRGCLETIASTSVMIETLGHGVNAPVSTADILRRGRERDPAVLRVVSDAGTAIGQAIGNIANVINPELVLIGGPLVGLGDALLEPIRRGIQHNAIPVIAETTVVRISSLGDRAESLGAAALVIQGALDGNE</sequence>
<dbReference type="RefSeq" id="WP_185275605.1">
    <property type="nucleotide sequence ID" value="NZ_CP043641.1"/>
</dbReference>
<dbReference type="Pfam" id="PF00480">
    <property type="entry name" value="ROK"/>
    <property type="match status" value="1"/>
</dbReference>
<dbReference type="AlphaFoldDB" id="A0A7G6YCE8"/>
<dbReference type="InterPro" id="IPR043129">
    <property type="entry name" value="ATPase_NBD"/>
</dbReference>
<gene>
    <name evidence="3" type="ORF">F1C12_14280</name>
</gene>
<dbReference type="PROSITE" id="PS01125">
    <property type="entry name" value="ROK"/>
    <property type="match status" value="1"/>
</dbReference>
<dbReference type="PANTHER" id="PTHR18964:SF173">
    <property type="entry name" value="GLUCOKINASE"/>
    <property type="match status" value="1"/>
</dbReference>
<dbReference type="Pfam" id="PF12802">
    <property type="entry name" value="MarR_2"/>
    <property type="match status" value="1"/>
</dbReference>
<dbReference type="Gene3D" id="3.30.420.40">
    <property type="match status" value="2"/>
</dbReference>
<accession>A0A7G6YCE8</accession>
<dbReference type="SUPFAM" id="SSF46785">
    <property type="entry name" value="Winged helix' DNA-binding domain"/>
    <property type="match status" value="1"/>
</dbReference>
<dbReference type="Proteomes" id="UP000515511">
    <property type="component" value="Chromosome"/>
</dbReference>
<comment type="similarity">
    <text evidence="1">Belongs to the ROK (NagC/XylR) family.</text>
</comment>
<dbReference type="CDD" id="cd00090">
    <property type="entry name" value="HTH_ARSR"/>
    <property type="match status" value="1"/>
</dbReference>
<dbReference type="InterPro" id="IPR000835">
    <property type="entry name" value="HTH_MarR-typ"/>
</dbReference>
<reference evidence="4" key="1">
    <citation type="submission" date="2019-09" db="EMBL/GenBank/DDBJ databases">
        <title>Antimicrobial potential of Antarctic Bacteria.</title>
        <authorList>
            <person name="Benaud N."/>
            <person name="Edwards R.J."/>
            <person name="Ferrari B.C."/>
        </authorList>
    </citation>
    <scope>NUCLEOTIDE SEQUENCE [LARGE SCALE GENOMIC DNA]</scope>
    <source>
        <strain evidence="4">INR9</strain>
    </source>
</reference>
<proteinExistence type="inferred from homology"/>
<dbReference type="InterPro" id="IPR036390">
    <property type="entry name" value="WH_DNA-bd_sf"/>
</dbReference>
<evidence type="ECO:0000259" key="2">
    <source>
        <dbReference type="Pfam" id="PF12802"/>
    </source>
</evidence>
<evidence type="ECO:0000256" key="1">
    <source>
        <dbReference type="ARBA" id="ARBA00006479"/>
    </source>
</evidence>
<dbReference type="GO" id="GO:0003700">
    <property type="term" value="F:DNA-binding transcription factor activity"/>
    <property type="evidence" value="ECO:0007669"/>
    <property type="project" value="InterPro"/>
</dbReference>
<evidence type="ECO:0000313" key="4">
    <source>
        <dbReference type="Proteomes" id="UP000515511"/>
    </source>
</evidence>
<dbReference type="InterPro" id="IPR036388">
    <property type="entry name" value="WH-like_DNA-bd_sf"/>
</dbReference>
<dbReference type="InterPro" id="IPR011991">
    <property type="entry name" value="ArsR-like_HTH"/>
</dbReference>
<dbReference type="KEGG" id="lse:F1C12_14280"/>
<dbReference type="CDD" id="cd24076">
    <property type="entry name" value="ASKHA_ATPase_ROK_BsXylR-like"/>
    <property type="match status" value="1"/>
</dbReference>
<organism evidence="3 4">
    <name type="scientific">Leifsonia shinshuensis</name>
    <dbReference type="NCBI Taxonomy" id="150026"/>
    <lineage>
        <taxon>Bacteria</taxon>
        <taxon>Bacillati</taxon>
        <taxon>Actinomycetota</taxon>
        <taxon>Actinomycetes</taxon>
        <taxon>Micrococcales</taxon>
        <taxon>Microbacteriaceae</taxon>
        <taxon>Leifsonia</taxon>
    </lineage>
</organism>
<dbReference type="Gene3D" id="1.10.10.10">
    <property type="entry name" value="Winged helix-like DNA-binding domain superfamily/Winged helix DNA-binding domain"/>
    <property type="match status" value="1"/>
</dbReference>
<dbReference type="InterPro" id="IPR000600">
    <property type="entry name" value="ROK"/>
</dbReference>
<dbReference type="InterPro" id="IPR049874">
    <property type="entry name" value="ROK_cs"/>
</dbReference>
<feature type="domain" description="HTH marR-type" evidence="2">
    <location>
        <begin position="28"/>
        <end position="78"/>
    </location>
</feature>
<dbReference type="SUPFAM" id="SSF53067">
    <property type="entry name" value="Actin-like ATPase domain"/>
    <property type="match status" value="1"/>
</dbReference>
<name>A0A7G6YCE8_9MICO</name>
<dbReference type="EMBL" id="CP043641">
    <property type="protein sequence ID" value="QNE36163.1"/>
    <property type="molecule type" value="Genomic_DNA"/>
</dbReference>